<gene>
    <name evidence="13" type="ORF">SNE40_017054</name>
</gene>
<feature type="domain" description="C2H2-type" evidence="12">
    <location>
        <begin position="807"/>
        <end position="834"/>
    </location>
</feature>
<keyword evidence="6" id="KW-0862">Zinc</keyword>
<dbReference type="PROSITE" id="PS00028">
    <property type="entry name" value="ZINC_FINGER_C2H2_1"/>
    <property type="match status" value="19"/>
</dbReference>
<evidence type="ECO:0000256" key="3">
    <source>
        <dbReference type="ARBA" id="ARBA00022723"/>
    </source>
</evidence>
<dbReference type="PANTHER" id="PTHR24388">
    <property type="entry name" value="ZINC FINGER PROTEIN"/>
    <property type="match status" value="1"/>
</dbReference>
<dbReference type="InterPro" id="IPR036236">
    <property type="entry name" value="Znf_C2H2_sf"/>
</dbReference>
<dbReference type="SMART" id="SM00355">
    <property type="entry name" value="ZnF_C2H2"/>
    <property type="match status" value="21"/>
</dbReference>
<feature type="domain" description="C2H2-type" evidence="12">
    <location>
        <begin position="47"/>
        <end position="80"/>
    </location>
</feature>
<proteinExistence type="predicted"/>
<evidence type="ECO:0000256" key="9">
    <source>
        <dbReference type="ARBA" id="ARBA00023163"/>
    </source>
</evidence>
<evidence type="ECO:0000256" key="6">
    <source>
        <dbReference type="ARBA" id="ARBA00022833"/>
    </source>
</evidence>
<feature type="domain" description="C2H2-type" evidence="12">
    <location>
        <begin position="313"/>
        <end position="342"/>
    </location>
</feature>
<dbReference type="FunFam" id="3.30.160.60:FF:002343">
    <property type="entry name" value="Zinc finger protein 33A"/>
    <property type="match status" value="2"/>
</dbReference>
<accession>A0AAN8PPI7</accession>
<feature type="domain" description="C2H2-type" evidence="12">
    <location>
        <begin position="19"/>
        <end position="46"/>
    </location>
</feature>
<keyword evidence="14" id="KW-1185">Reference proteome</keyword>
<keyword evidence="7" id="KW-0832">Ubl conjugation</keyword>
<dbReference type="FunFam" id="3.30.160.60:FF:000690">
    <property type="entry name" value="Zinc finger protein 354C"/>
    <property type="match status" value="1"/>
</dbReference>
<keyword evidence="5 11" id="KW-0863">Zinc-finger</keyword>
<evidence type="ECO:0000256" key="8">
    <source>
        <dbReference type="ARBA" id="ARBA00023015"/>
    </source>
</evidence>
<keyword evidence="8" id="KW-0805">Transcription regulation</keyword>
<feature type="domain" description="C2H2-type" evidence="12">
    <location>
        <begin position="343"/>
        <end position="370"/>
    </location>
</feature>
<evidence type="ECO:0000259" key="12">
    <source>
        <dbReference type="PROSITE" id="PS50157"/>
    </source>
</evidence>
<evidence type="ECO:0000256" key="10">
    <source>
        <dbReference type="ARBA" id="ARBA00023242"/>
    </source>
</evidence>
<dbReference type="PROSITE" id="PS50157">
    <property type="entry name" value="ZINC_FINGER_C2H2_2"/>
    <property type="match status" value="20"/>
</dbReference>
<dbReference type="SUPFAM" id="SSF57667">
    <property type="entry name" value="beta-beta-alpha zinc fingers"/>
    <property type="match status" value="11"/>
</dbReference>
<feature type="domain" description="C2H2-type" evidence="12">
    <location>
        <begin position="215"/>
        <end position="243"/>
    </location>
</feature>
<evidence type="ECO:0000256" key="1">
    <source>
        <dbReference type="ARBA" id="ARBA00004123"/>
    </source>
</evidence>
<feature type="domain" description="C2H2-type" evidence="12">
    <location>
        <begin position="187"/>
        <end position="214"/>
    </location>
</feature>
<dbReference type="FunFam" id="3.30.160.60:FF:001325">
    <property type="entry name" value="zinc finger protein 200"/>
    <property type="match status" value="1"/>
</dbReference>
<evidence type="ECO:0000256" key="7">
    <source>
        <dbReference type="ARBA" id="ARBA00022843"/>
    </source>
</evidence>
<evidence type="ECO:0000256" key="4">
    <source>
        <dbReference type="ARBA" id="ARBA00022737"/>
    </source>
</evidence>
<feature type="domain" description="C2H2-type" evidence="12">
    <location>
        <begin position="131"/>
        <end position="158"/>
    </location>
</feature>
<feature type="domain" description="C2H2-type" evidence="12">
    <location>
        <begin position="1007"/>
        <end position="1031"/>
    </location>
</feature>
<organism evidence="13 14">
    <name type="scientific">Patella caerulea</name>
    <name type="common">Rayed Mediterranean limpet</name>
    <dbReference type="NCBI Taxonomy" id="87958"/>
    <lineage>
        <taxon>Eukaryota</taxon>
        <taxon>Metazoa</taxon>
        <taxon>Spiralia</taxon>
        <taxon>Lophotrochozoa</taxon>
        <taxon>Mollusca</taxon>
        <taxon>Gastropoda</taxon>
        <taxon>Patellogastropoda</taxon>
        <taxon>Patelloidea</taxon>
        <taxon>Patellidae</taxon>
        <taxon>Patella</taxon>
    </lineage>
</organism>
<comment type="subcellular location">
    <subcellularLocation>
        <location evidence="1">Nucleus</location>
    </subcellularLocation>
</comment>
<dbReference type="GO" id="GO:0000981">
    <property type="term" value="F:DNA-binding transcription factor activity, RNA polymerase II-specific"/>
    <property type="evidence" value="ECO:0007669"/>
    <property type="project" value="TreeGrafter"/>
</dbReference>
<feature type="domain" description="C2H2-type" evidence="12">
    <location>
        <begin position="102"/>
        <end position="130"/>
    </location>
</feature>
<feature type="domain" description="C2H2-type" evidence="12">
    <location>
        <begin position="865"/>
        <end position="892"/>
    </location>
</feature>
<evidence type="ECO:0000313" key="14">
    <source>
        <dbReference type="Proteomes" id="UP001347796"/>
    </source>
</evidence>
<evidence type="ECO:0000256" key="11">
    <source>
        <dbReference type="PROSITE-ProRule" id="PRU00042"/>
    </source>
</evidence>
<dbReference type="Pfam" id="PF00096">
    <property type="entry name" value="zf-C2H2"/>
    <property type="match status" value="13"/>
</dbReference>
<dbReference type="EMBL" id="JAZGQO010000011">
    <property type="protein sequence ID" value="KAK6173640.1"/>
    <property type="molecule type" value="Genomic_DNA"/>
</dbReference>
<dbReference type="FunFam" id="3.30.160.60:FF:000003">
    <property type="entry name" value="Zinc finger protein 3 homolog"/>
    <property type="match status" value="1"/>
</dbReference>
<dbReference type="InterPro" id="IPR013087">
    <property type="entry name" value="Znf_C2H2_type"/>
</dbReference>
<dbReference type="FunFam" id="3.30.160.60:FF:000446">
    <property type="entry name" value="Zinc finger protein"/>
    <property type="match status" value="1"/>
</dbReference>
<evidence type="ECO:0000256" key="2">
    <source>
        <dbReference type="ARBA" id="ARBA00022499"/>
    </source>
</evidence>
<dbReference type="GO" id="GO:0005634">
    <property type="term" value="C:nucleus"/>
    <property type="evidence" value="ECO:0007669"/>
    <property type="project" value="UniProtKB-SubCell"/>
</dbReference>
<keyword evidence="10" id="KW-0539">Nucleus</keyword>
<sequence length="1031" mass="119056">MASLKQEESETIEDEATEFQCPQCDVKFDCLLALDNHLKFHTRENLYECTKCHKSFYYKKELKKHQSGLGSCKANTVRKSGRITKEKKQEDGQAEKSSDKEYTCEQCDKRFANPYCMVRHIKRVHTGERSFSCLECGKSFVDKGDLTKHMKNHKGETDLECHICHKVCISKEHLVEHMFKHNGKNRYQCSVCQKICKCKSHLDEHFRTHSRERPYKCPHCDVRYGYKSQLRDHILAKHSDDGPIIKCKNSDNTMLPSQTECDICGAILSRQSLRHHRLLHKEKHHKCDQCEKAFISKYRLMVHRRGHTGERPFMCTIPGCGKGMTTRDGLQRHLILHEGQKKHQCQQCGRQFFYISNLNQHLKTHSELDTKRHVCSNCNRSFARRSMLRKHNEKPCHRFISLVSDKTNSNISGETKNNLYYFQKDGNQVPVQVLASCPKEKDDNNLEQPLQVSSDDSHYIIINHSNGKQQLINPDSILDNRSHNFVVAESVIEQPESKSVITVDSTSTTWNSSERFLEVPETYNQFEEVTEEEKYVSHNNMKKEYSLLGQALNNTELSQGQDWQIASKEPVQIQMEIQANDQTTDTQWQVPSRATVEVQTENNWENVNIPVHVLSAAGNWHAENIEAWNQNDNQSLVQAVSTTYVHPEENTTMEVQNSQQIVFSEDDLSNLMTLAGVSSDSEPHLSHVDDVVIVTFGQESVKIHTNKVLSEQTKEEKEALISVSGETETLHNKVDCETNILPKAEELPIEAVEEIQVDEASPDAEDSKEDPEYPVVMFECLHCPDAFKYHYAIEDHCAFVHPGKEVYKCYDCEETFNTNRNLIKHVITHAGNSCNQCKICNKMFTHPTKLSNHMSHHTGVKPKRFKCAHCDRRFLDSTHLRDHAMIHSGDKPYACDECGSKFVRKRDLDIHVRIHTGELPFKCPKCSKSFRAEGYLRNHLLVHAEQKPFQCMECERGYTSRSKLTMHMMNHTGNKPYKCEVPGCGKSYSDKRDYKHHQMRHTGEKPHTCPVCSKGFVMRSNLYQHQKTHFK</sequence>
<feature type="domain" description="C2H2-type" evidence="12">
    <location>
        <begin position="373"/>
        <end position="397"/>
    </location>
</feature>
<evidence type="ECO:0000256" key="5">
    <source>
        <dbReference type="ARBA" id="ARBA00022771"/>
    </source>
</evidence>
<keyword evidence="2" id="KW-1017">Isopeptide bond</keyword>
<feature type="domain" description="C2H2-type" evidence="12">
    <location>
        <begin position="893"/>
        <end position="920"/>
    </location>
</feature>
<evidence type="ECO:0000313" key="13">
    <source>
        <dbReference type="EMBL" id="KAK6173640.1"/>
    </source>
</evidence>
<comment type="caution">
    <text evidence="13">The sequence shown here is derived from an EMBL/GenBank/DDBJ whole genome shotgun (WGS) entry which is preliminary data.</text>
</comment>
<keyword evidence="9" id="KW-0804">Transcription</keyword>
<feature type="domain" description="C2H2-type" evidence="12">
    <location>
        <begin position="949"/>
        <end position="976"/>
    </location>
</feature>
<dbReference type="AlphaFoldDB" id="A0AAN8PPI7"/>
<dbReference type="Proteomes" id="UP001347796">
    <property type="component" value="Unassembled WGS sequence"/>
</dbReference>
<name>A0AAN8PPI7_PATCE</name>
<feature type="domain" description="C2H2-type" evidence="12">
    <location>
        <begin position="285"/>
        <end position="312"/>
    </location>
</feature>
<keyword evidence="4" id="KW-0677">Repeat</keyword>
<feature type="domain" description="C2H2-type" evidence="12">
    <location>
        <begin position="921"/>
        <end position="948"/>
    </location>
</feature>
<dbReference type="GO" id="GO:0008270">
    <property type="term" value="F:zinc ion binding"/>
    <property type="evidence" value="ECO:0007669"/>
    <property type="project" value="UniProtKB-KW"/>
</dbReference>
<feature type="domain" description="C2H2-type" evidence="12">
    <location>
        <begin position="977"/>
        <end position="1006"/>
    </location>
</feature>
<dbReference type="PANTHER" id="PTHR24388:SF54">
    <property type="entry name" value="PROTEIN ESCARGOT"/>
    <property type="match status" value="1"/>
</dbReference>
<dbReference type="InterPro" id="IPR050527">
    <property type="entry name" value="Snail/Krueppel_Znf"/>
</dbReference>
<feature type="domain" description="C2H2-type" evidence="12">
    <location>
        <begin position="778"/>
        <end position="806"/>
    </location>
</feature>
<dbReference type="Gene3D" id="3.30.160.60">
    <property type="entry name" value="Classic Zinc Finger"/>
    <property type="match status" value="16"/>
</dbReference>
<feature type="domain" description="C2H2-type" evidence="12">
    <location>
        <begin position="159"/>
        <end position="186"/>
    </location>
</feature>
<dbReference type="FunFam" id="3.30.160.60:FF:000100">
    <property type="entry name" value="Zinc finger 45-like"/>
    <property type="match status" value="1"/>
</dbReference>
<dbReference type="FunFam" id="3.30.160.60:FF:000624">
    <property type="entry name" value="zinc finger protein 697"/>
    <property type="match status" value="1"/>
</dbReference>
<dbReference type="GO" id="GO:0000978">
    <property type="term" value="F:RNA polymerase II cis-regulatory region sequence-specific DNA binding"/>
    <property type="evidence" value="ECO:0007669"/>
    <property type="project" value="TreeGrafter"/>
</dbReference>
<protein>
    <recommendedName>
        <fullName evidence="12">C2H2-type domain-containing protein</fullName>
    </recommendedName>
</protein>
<feature type="domain" description="C2H2-type" evidence="12">
    <location>
        <begin position="835"/>
        <end position="862"/>
    </location>
</feature>
<keyword evidence="3" id="KW-0479">Metal-binding</keyword>
<reference evidence="13 14" key="1">
    <citation type="submission" date="2024-01" db="EMBL/GenBank/DDBJ databases">
        <title>The genome of the rayed Mediterranean limpet Patella caerulea (Linnaeus, 1758).</title>
        <authorList>
            <person name="Anh-Thu Weber A."/>
            <person name="Halstead-Nussloch G."/>
        </authorList>
    </citation>
    <scope>NUCLEOTIDE SEQUENCE [LARGE SCALE GENOMIC DNA]</scope>
    <source>
        <strain evidence="13">AATW-2023a</strain>
        <tissue evidence="13">Whole specimen</tissue>
    </source>
</reference>